<dbReference type="RefSeq" id="WP_218027420.1">
    <property type="nucleotide sequence ID" value="NZ_BIFT01000001.1"/>
</dbReference>
<dbReference type="PROSITE" id="PS51903">
    <property type="entry name" value="CLP_R"/>
    <property type="match status" value="1"/>
</dbReference>
<comment type="caution">
    <text evidence="4">The sequence shown here is derived from an EMBL/GenBank/DDBJ whole genome shotgun (WGS) entry which is preliminary data.</text>
</comment>
<evidence type="ECO:0000313" key="5">
    <source>
        <dbReference type="Proteomes" id="UP000287171"/>
    </source>
</evidence>
<evidence type="ECO:0000259" key="3">
    <source>
        <dbReference type="PROSITE" id="PS51903"/>
    </source>
</evidence>
<accession>A0A402B2Y4</accession>
<dbReference type="PANTHER" id="PTHR47016:SF5">
    <property type="entry name" value="CLP DOMAIN SUPERFAMILY PROTEIN"/>
    <property type="match status" value="1"/>
</dbReference>
<protein>
    <recommendedName>
        <fullName evidence="3">Clp R domain-containing protein</fullName>
    </recommendedName>
</protein>
<dbReference type="SUPFAM" id="SSF81923">
    <property type="entry name" value="Double Clp-N motif"/>
    <property type="match status" value="1"/>
</dbReference>
<feature type="transmembrane region" description="Helical" evidence="2">
    <location>
        <begin position="80"/>
        <end position="99"/>
    </location>
</feature>
<dbReference type="InterPro" id="IPR004176">
    <property type="entry name" value="Clp_R_N"/>
</dbReference>
<dbReference type="Gene3D" id="1.10.1780.10">
    <property type="entry name" value="Clp, N-terminal domain"/>
    <property type="match status" value="1"/>
</dbReference>
<dbReference type="EMBL" id="BIFT01000001">
    <property type="protein sequence ID" value="GCE25714.1"/>
    <property type="molecule type" value="Genomic_DNA"/>
</dbReference>
<reference evidence="5" key="1">
    <citation type="submission" date="2018-12" db="EMBL/GenBank/DDBJ databases">
        <title>Tengunoibacter tsumagoiensis gen. nov., sp. nov., Dictyobacter kobayashii sp. nov., D. alpinus sp. nov., and D. joshuensis sp. nov. and description of Dictyobacteraceae fam. nov. within the order Ktedonobacterales isolated from Tengu-no-mugimeshi.</title>
        <authorList>
            <person name="Wang C.M."/>
            <person name="Zheng Y."/>
            <person name="Sakai Y."/>
            <person name="Toyoda A."/>
            <person name="Minakuchi Y."/>
            <person name="Abe K."/>
            <person name="Yokota A."/>
            <person name="Yabe S."/>
        </authorList>
    </citation>
    <scope>NUCLEOTIDE SEQUENCE [LARGE SCALE GENOMIC DNA]</scope>
    <source>
        <strain evidence="5">Uno16</strain>
    </source>
</reference>
<evidence type="ECO:0000256" key="1">
    <source>
        <dbReference type="PROSITE-ProRule" id="PRU01251"/>
    </source>
</evidence>
<keyword evidence="5" id="KW-1185">Reference proteome</keyword>
<evidence type="ECO:0000256" key="2">
    <source>
        <dbReference type="SAM" id="Phobius"/>
    </source>
</evidence>
<dbReference type="Proteomes" id="UP000287171">
    <property type="component" value="Unassembled WGS sequence"/>
</dbReference>
<gene>
    <name evidence="4" type="ORF">KDA_11980</name>
</gene>
<keyword evidence="2" id="KW-0472">Membrane</keyword>
<keyword evidence="2" id="KW-1133">Transmembrane helix</keyword>
<keyword evidence="2" id="KW-0812">Transmembrane</keyword>
<organism evidence="4 5">
    <name type="scientific">Dictyobacter alpinus</name>
    <dbReference type="NCBI Taxonomy" id="2014873"/>
    <lineage>
        <taxon>Bacteria</taxon>
        <taxon>Bacillati</taxon>
        <taxon>Chloroflexota</taxon>
        <taxon>Ktedonobacteria</taxon>
        <taxon>Ktedonobacterales</taxon>
        <taxon>Dictyobacteraceae</taxon>
        <taxon>Dictyobacter</taxon>
    </lineage>
</organism>
<proteinExistence type="predicted"/>
<feature type="domain" description="Clp R" evidence="3">
    <location>
        <begin position="1"/>
        <end position="72"/>
    </location>
</feature>
<keyword evidence="1" id="KW-0677">Repeat</keyword>
<dbReference type="InterPro" id="IPR036628">
    <property type="entry name" value="Clp_N_dom_sf"/>
</dbReference>
<evidence type="ECO:0000313" key="4">
    <source>
        <dbReference type="EMBL" id="GCE25714.1"/>
    </source>
</evidence>
<dbReference type="AlphaFoldDB" id="A0A402B2Y4"/>
<dbReference type="Pfam" id="PF02861">
    <property type="entry name" value="Clp_N"/>
    <property type="match status" value="1"/>
</dbReference>
<sequence length="101" mass="11259">MVHDNNLTGRAVKVLALSQQEARQLNHAYVGTEHLLLALLREGHGLAATVLKEQGVEYKDMQQAISQHLYAAHRHQQRKYGLYAAVATLAGIALLTYIFTH</sequence>
<name>A0A402B2Y4_9CHLR</name>
<dbReference type="InterPro" id="IPR044217">
    <property type="entry name" value="CLPT1/2"/>
</dbReference>
<dbReference type="PANTHER" id="PTHR47016">
    <property type="entry name" value="ATP-DEPENDENT CLP PROTEASE ATP-BINDING SUBUNIT CLPT1, CHLOROPLASTIC"/>
    <property type="match status" value="1"/>
</dbReference>